<feature type="coiled-coil region" evidence="6">
    <location>
        <begin position="206"/>
        <end position="233"/>
    </location>
</feature>
<evidence type="ECO:0000256" key="3">
    <source>
        <dbReference type="ARBA" id="ARBA00023125"/>
    </source>
</evidence>
<dbReference type="PANTHER" id="PTHR12081:SF43">
    <property type="entry name" value="TRANSCRIPTION FACTOR E2F1"/>
    <property type="match status" value="1"/>
</dbReference>
<dbReference type="SUPFAM" id="SSF46785">
    <property type="entry name" value="Winged helix' DNA-binding domain"/>
    <property type="match status" value="1"/>
</dbReference>
<dbReference type="Gene3D" id="1.10.10.10">
    <property type="entry name" value="Winged helix-like DNA-binding domain superfamily/Winged helix DNA-binding domain"/>
    <property type="match status" value="1"/>
</dbReference>
<evidence type="ECO:0000256" key="2">
    <source>
        <dbReference type="ARBA" id="ARBA00023015"/>
    </source>
</evidence>
<dbReference type="RefSeq" id="XP_023262357.1">
    <property type="nucleotide sequence ID" value="XM_023406589.1"/>
</dbReference>
<evidence type="ECO:0000256" key="6">
    <source>
        <dbReference type="SAM" id="Coils"/>
    </source>
</evidence>
<dbReference type="SUPFAM" id="SSF144074">
    <property type="entry name" value="E2F-DP heterodimerization region"/>
    <property type="match status" value="1"/>
</dbReference>
<feature type="compositionally biased region" description="Low complexity" evidence="7">
    <location>
        <begin position="349"/>
        <end position="362"/>
    </location>
</feature>
<dbReference type="InterPro" id="IPR015633">
    <property type="entry name" value="E2F"/>
</dbReference>
<dbReference type="CDD" id="cd14660">
    <property type="entry name" value="E2F_DD"/>
    <property type="match status" value="1"/>
</dbReference>
<evidence type="ECO:0000256" key="7">
    <source>
        <dbReference type="SAM" id="MobiDB-lite"/>
    </source>
</evidence>
<dbReference type="PANTHER" id="PTHR12081">
    <property type="entry name" value="TRANSCRIPTION FACTOR E2F"/>
    <property type="match status" value="1"/>
</dbReference>
<comment type="similarity">
    <text evidence="1 5">Belongs to the E2F/DP family.</text>
</comment>
<dbReference type="Ensembl" id="ENSSLDT00000026026.1">
    <property type="protein sequence ID" value="ENSSLDP00000025238.1"/>
    <property type="gene ID" value="ENSSLDG00000019631.1"/>
</dbReference>
<feature type="region of interest" description="Disordered" evidence="7">
    <location>
        <begin position="69"/>
        <end position="127"/>
    </location>
</feature>
<evidence type="ECO:0000256" key="5">
    <source>
        <dbReference type="RuleBase" id="RU003796"/>
    </source>
</evidence>
<reference evidence="9" key="2">
    <citation type="submission" date="2025-09" db="UniProtKB">
        <authorList>
            <consortium name="Ensembl"/>
        </authorList>
    </citation>
    <scope>IDENTIFICATION</scope>
</reference>
<dbReference type="GO" id="GO:0046983">
    <property type="term" value="F:protein dimerization activity"/>
    <property type="evidence" value="ECO:0007669"/>
    <property type="project" value="InterPro"/>
</dbReference>
<protein>
    <submittedName>
        <fullName evidence="9">E2F transcription factor 1</fullName>
    </submittedName>
</protein>
<dbReference type="GeneID" id="111655259"/>
<dbReference type="GeneTree" id="ENSGT00940000159472"/>
<accession>A0A3B4YB72</accession>
<evidence type="ECO:0000313" key="9">
    <source>
        <dbReference type="Ensembl" id="ENSSLDP00000025238.1"/>
    </source>
</evidence>
<feature type="compositionally biased region" description="Low complexity" evidence="7">
    <location>
        <begin position="312"/>
        <end position="323"/>
    </location>
</feature>
<evidence type="ECO:0000256" key="4">
    <source>
        <dbReference type="ARBA" id="ARBA00023163"/>
    </source>
</evidence>
<dbReference type="STRING" id="1841481.ENSSLDP00000025238"/>
<feature type="region of interest" description="Disordered" evidence="7">
    <location>
        <begin position="305"/>
        <end position="365"/>
    </location>
</feature>
<dbReference type="FunFam" id="1.10.10.10:FF:000008">
    <property type="entry name" value="E2F transcription factor 1"/>
    <property type="match status" value="1"/>
</dbReference>
<dbReference type="AlphaFoldDB" id="A0A3B4YB72"/>
<dbReference type="InterPro" id="IPR037241">
    <property type="entry name" value="E2F-DP_heterodim"/>
</dbReference>
<dbReference type="InterPro" id="IPR003316">
    <property type="entry name" value="E2F_WHTH_DNA-bd_dom"/>
</dbReference>
<keyword evidence="2 5" id="KW-0805">Transcription regulation</keyword>
<dbReference type="Gene3D" id="6.10.250.540">
    <property type="match status" value="1"/>
</dbReference>
<keyword evidence="10" id="KW-1185">Reference proteome</keyword>
<comment type="subcellular location">
    <subcellularLocation>
        <location evidence="5">Nucleus</location>
    </subcellularLocation>
</comment>
<keyword evidence="6" id="KW-0175">Coiled coil</keyword>
<feature type="domain" description="E2F/DP family winged-helix DNA-binding" evidence="8">
    <location>
        <begin position="127"/>
        <end position="192"/>
    </location>
</feature>
<dbReference type="OrthoDB" id="1743261at2759"/>
<dbReference type="Pfam" id="PF02319">
    <property type="entry name" value="WHD_E2F_TDP"/>
    <property type="match status" value="1"/>
</dbReference>
<dbReference type="GO" id="GO:0035189">
    <property type="term" value="C:Rb-E2F complex"/>
    <property type="evidence" value="ECO:0007669"/>
    <property type="project" value="TreeGrafter"/>
</dbReference>
<dbReference type="InterPro" id="IPR036388">
    <property type="entry name" value="WH-like_DNA-bd_sf"/>
</dbReference>
<dbReference type="Proteomes" id="UP000261360">
    <property type="component" value="Unplaced"/>
</dbReference>
<dbReference type="GO" id="GO:0000981">
    <property type="term" value="F:DNA-binding transcription factor activity, RNA polymerase II-specific"/>
    <property type="evidence" value="ECO:0007669"/>
    <property type="project" value="TreeGrafter"/>
</dbReference>
<keyword evidence="5" id="KW-0539">Nucleus</keyword>
<dbReference type="InterPro" id="IPR032198">
    <property type="entry name" value="E2F_CC-MB"/>
</dbReference>
<dbReference type="Pfam" id="PF16421">
    <property type="entry name" value="E2F_CC-MB"/>
    <property type="match status" value="1"/>
</dbReference>
<sequence>MSETLITGQTSEDLLADFETLLNSGSIDLGEDHQIVIITSPSNEGLHPAVAPTSTGEILLFATPQGPADVGIQDKRRPALGRPPVKRKLDLDSDHQYVSTTRPSVGQAPPSTPAPPRVPRTTTEKSRYDTSLNLTTKRFLSLLSQSADGVVDLNWASQVLDVQKRRIYDITNVLEGIQLISKKSKNNIQWLGNRIDAALVSRHKELQREVCDLTEAEEQLDELISKCNLQLRLVTEDPQNKKLGYVRCQDLRKSFDSPDQLVMVIRAPPETQMQVSEPSEGYQVSLRSTRGPIDVFLCPEDSSGVCSPMTGSSPSKPAAADPSLVPPPTQPTDQSQAKTSTTPLEVGLSSPASTSSTVTAASQQEPSSLVLGGYTESLLGGDPFSGLGDMPDFDLSPLSSSDFLNGEGLHLPLDGFINLSPPHSHDYHFGLEDHEGISELFDCDFGDLSQVLGDS</sequence>
<reference evidence="9" key="1">
    <citation type="submission" date="2025-08" db="UniProtKB">
        <authorList>
            <consortium name="Ensembl"/>
        </authorList>
    </citation>
    <scope>IDENTIFICATION</scope>
</reference>
<dbReference type="SMART" id="SM01372">
    <property type="entry name" value="E2F_TDP"/>
    <property type="match status" value="1"/>
</dbReference>
<dbReference type="GO" id="GO:0000978">
    <property type="term" value="F:RNA polymerase II cis-regulatory region sequence-specific DNA binding"/>
    <property type="evidence" value="ECO:0007669"/>
    <property type="project" value="InterPro"/>
</dbReference>
<evidence type="ECO:0000256" key="1">
    <source>
        <dbReference type="ARBA" id="ARBA00010940"/>
    </source>
</evidence>
<proteinExistence type="inferred from homology"/>
<keyword evidence="4 5" id="KW-0804">Transcription</keyword>
<feature type="compositionally biased region" description="Polar residues" evidence="7">
    <location>
        <begin position="331"/>
        <end position="343"/>
    </location>
</feature>
<organism evidence="9 10">
    <name type="scientific">Seriola lalandi dorsalis</name>
    <dbReference type="NCBI Taxonomy" id="1841481"/>
    <lineage>
        <taxon>Eukaryota</taxon>
        <taxon>Metazoa</taxon>
        <taxon>Chordata</taxon>
        <taxon>Craniata</taxon>
        <taxon>Vertebrata</taxon>
        <taxon>Euteleostomi</taxon>
        <taxon>Actinopterygii</taxon>
        <taxon>Neopterygii</taxon>
        <taxon>Teleostei</taxon>
        <taxon>Neoteleostei</taxon>
        <taxon>Acanthomorphata</taxon>
        <taxon>Carangaria</taxon>
        <taxon>Carangiformes</taxon>
        <taxon>Carangidae</taxon>
        <taxon>Seriola</taxon>
    </lineage>
</organism>
<dbReference type="InterPro" id="IPR036390">
    <property type="entry name" value="WH_DNA-bd_sf"/>
</dbReference>
<evidence type="ECO:0000259" key="8">
    <source>
        <dbReference type="SMART" id="SM01372"/>
    </source>
</evidence>
<evidence type="ECO:0000313" key="10">
    <source>
        <dbReference type="Proteomes" id="UP000261360"/>
    </source>
</evidence>
<keyword evidence="3 5" id="KW-0238">DNA-binding</keyword>
<name>A0A3B4YB72_SERLL</name>